<dbReference type="GeneID" id="54567989"/>
<dbReference type="AlphaFoldDB" id="A0A6A6BVK9"/>
<keyword evidence="2" id="KW-0342">GTP-binding</keyword>
<dbReference type="Gene3D" id="3.40.50.300">
    <property type="entry name" value="P-loop containing nucleotide triphosphate hydrolases"/>
    <property type="match status" value="1"/>
</dbReference>
<evidence type="ECO:0000256" key="2">
    <source>
        <dbReference type="ARBA" id="ARBA00023134"/>
    </source>
</evidence>
<sequence length="158" mass="17961">METPNPTSPNTDLLTINETQCTIDLWDTPGQEFEHFRDMPDYIDVEEELAYAYALADVFIICFAVCDPESFRDVRGKWYPELQQSRPGVPVILAGTKLDFRDDPSIIEMLRIRDKVPVTSEEGKQMAESIGARAYIECSAKTHEGVHRVMDAVACFLR</sequence>
<dbReference type="OrthoDB" id="8830751at2759"/>
<evidence type="ECO:0000256" key="1">
    <source>
        <dbReference type="ARBA" id="ARBA00022741"/>
    </source>
</evidence>
<dbReference type="InterPro" id="IPR001806">
    <property type="entry name" value="Small_GTPase"/>
</dbReference>
<dbReference type="Proteomes" id="UP000799537">
    <property type="component" value="Unassembled WGS sequence"/>
</dbReference>
<name>A0A6A6BVK9_ZASCE</name>
<protein>
    <submittedName>
        <fullName evidence="3">Uncharacterized protein</fullName>
    </submittedName>
</protein>
<dbReference type="SMART" id="SM00175">
    <property type="entry name" value="RAB"/>
    <property type="match status" value="1"/>
</dbReference>
<dbReference type="EMBL" id="ML993648">
    <property type="protein sequence ID" value="KAF2158837.1"/>
    <property type="molecule type" value="Genomic_DNA"/>
</dbReference>
<dbReference type="RefSeq" id="XP_033659726.1">
    <property type="nucleotide sequence ID" value="XM_033814717.1"/>
</dbReference>
<dbReference type="CDD" id="cd00157">
    <property type="entry name" value="Rho"/>
    <property type="match status" value="1"/>
</dbReference>
<evidence type="ECO:0000313" key="3">
    <source>
        <dbReference type="EMBL" id="KAF2158837.1"/>
    </source>
</evidence>
<dbReference type="SUPFAM" id="SSF52540">
    <property type="entry name" value="P-loop containing nucleoside triphosphate hydrolases"/>
    <property type="match status" value="1"/>
</dbReference>
<proteinExistence type="predicted"/>
<dbReference type="Pfam" id="PF00071">
    <property type="entry name" value="Ras"/>
    <property type="match status" value="1"/>
</dbReference>
<dbReference type="SMART" id="SM00174">
    <property type="entry name" value="RHO"/>
    <property type="match status" value="1"/>
</dbReference>
<organism evidence="3 4">
    <name type="scientific">Zasmidium cellare ATCC 36951</name>
    <dbReference type="NCBI Taxonomy" id="1080233"/>
    <lineage>
        <taxon>Eukaryota</taxon>
        <taxon>Fungi</taxon>
        <taxon>Dikarya</taxon>
        <taxon>Ascomycota</taxon>
        <taxon>Pezizomycotina</taxon>
        <taxon>Dothideomycetes</taxon>
        <taxon>Dothideomycetidae</taxon>
        <taxon>Mycosphaerellales</taxon>
        <taxon>Mycosphaerellaceae</taxon>
        <taxon>Zasmidium</taxon>
    </lineage>
</organism>
<dbReference type="PRINTS" id="PR00449">
    <property type="entry name" value="RASTRNSFRMNG"/>
</dbReference>
<dbReference type="PROSITE" id="PS51419">
    <property type="entry name" value="RAB"/>
    <property type="match status" value="1"/>
</dbReference>
<dbReference type="GO" id="GO:0005525">
    <property type="term" value="F:GTP binding"/>
    <property type="evidence" value="ECO:0007669"/>
    <property type="project" value="UniProtKB-KW"/>
</dbReference>
<keyword evidence="4" id="KW-1185">Reference proteome</keyword>
<accession>A0A6A6BVK9</accession>
<dbReference type="PROSITE" id="PS51421">
    <property type="entry name" value="RAS"/>
    <property type="match status" value="1"/>
</dbReference>
<dbReference type="PANTHER" id="PTHR24072">
    <property type="entry name" value="RHO FAMILY GTPASE"/>
    <property type="match status" value="1"/>
</dbReference>
<dbReference type="GO" id="GO:0003924">
    <property type="term" value="F:GTPase activity"/>
    <property type="evidence" value="ECO:0007669"/>
    <property type="project" value="InterPro"/>
</dbReference>
<dbReference type="GO" id="GO:0007264">
    <property type="term" value="P:small GTPase-mediated signal transduction"/>
    <property type="evidence" value="ECO:0007669"/>
    <property type="project" value="InterPro"/>
</dbReference>
<gene>
    <name evidence="3" type="ORF">M409DRAFT_61341</name>
</gene>
<evidence type="ECO:0000313" key="4">
    <source>
        <dbReference type="Proteomes" id="UP000799537"/>
    </source>
</evidence>
<dbReference type="PROSITE" id="PS51420">
    <property type="entry name" value="RHO"/>
    <property type="match status" value="1"/>
</dbReference>
<keyword evidence="1" id="KW-0547">Nucleotide-binding</keyword>
<dbReference type="InterPro" id="IPR027417">
    <property type="entry name" value="P-loop_NTPase"/>
</dbReference>
<dbReference type="InterPro" id="IPR003578">
    <property type="entry name" value="Small_GTPase_Rho"/>
</dbReference>
<reference evidence="3" key="1">
    <citation type="journal article" date="2020" name="Stud. Mycol.">
        <title>101 Dothideomycetes genomes: a test case for predicting lifestyles and emergence of pathogens.</title>
        <authorList>
            <person name="Haridas S."/>
            <person name="Albert R."/>
            <person name="Binder M."/>
            <person name="Bloem J."/>
            <person name="Labutti K."/>
            <person name="Salamov A."/>
            <person name="Andreopoulos B."/>
            <person name="Baker S."/>
            <person name="Barry K."/>
            <person name="Bills G."/>
            <person name="Bluhm B."/>
            <person name="Cannon C."/>
            <person name="Castanera R."/>
            <person name="Culley D."/>
            <person name="Daum C."/>
            <person name="Ezra D."/>
            <person name="Gonzalez J."/>
            <person name="Henrissat B."/>
            <person name="Kuo A."/>
            <person name="Liang C."/>
            <person name="Lipzen A."/>
            <person name="Lutzoni F."/>
            <person name="Magnuson J."/>
            <person name="Mondo S."/>
            <person name="Nolan M."/>
            <person name="Ohm R."/>
            <person name="Pangilinan J."/>
            <person name="Park H.-J."/>
            <person name="Ramirez L."/>
            <person name="Alfaro M."/>
            <person name="Sun H."/>
            <person name="Tritt A."/>
            <person name="Yoshinaga Y."/>
            <person name="Zwiers L.-H."/>
            <person name="Turgeon B."/>
            <person name="Goodwin S."/>
            <person name="Spatafora J."/>
            <person name="Crous P."/>
            <person name="Grigoriev I."/>
        </authorList>
    </citation>
    <scope>NUCLEOTIDE SEQUENCE</scope>
    <source>
        <strain evidence="3">ATCC 36951</strain>
    </source>
</reference>